<dbReference type="SUPFAM" id="SSF47413">
    <property type="entry name" value="lambda repressor-like DNA-binding domains"/>
    <property type="match status" value="1"/>
</dbReference>
<dbReference type="Gene3D" id="1.10.260.40">
    <property type="entry name" value="lambda repressor-like DNA-binding domains"/>
    <property type="match status" value="1"/>
</dbReference>
<evidence type="ECO:0000313" key="1">
    <source>
        <dbReference type="EMBL" id="MCO6160653.1"/>
    </source>
</evidence>
<comment type="caution">
    <text evidence="1">The sequence shown here is derived from an EMBL/GenBank/DDBJ whole genome shotgun (WGS) entry which is preliminary data.</text>
</comment>
<name>A0ABT1CIG1_9PROT</name>
<reference evidence="1 2" key="1">
    <citation type="submission" date="2022-06" db="EMBL/GenBank/DDBJ databases">
        <title>Whole-genome of Asaia lannensis strain LMG 27011T.</title>
        <authorList>
            <person name="Sombolestani A."/>
        </authorList>
    </citation>
    <scope>NUCLEOTIDE SEQUENCE [LARGE SCALE GENOMIC DNA]</scope>
    <source>
        <strain evidence="1 2">NBRC 102526</strain>
    </source>
</reference>
<accession>A0ABT1CIG1</accession>
<keyword evidence="2" id="KW-1185">Reference proteome</keyword>
<organism evidence="1 2">
    <name type="scientific">Asaia lannensis NBRC 102526</name>
    <dbReference type="NCBI Taxonomy" id="1307926"/>
    <lineage>
        <taxon>Bacteria</taxon>
        <taxon>Pseudomonadati</taxon>
        <taxon>Pseudomonadota</taxon>
        <taxon>Alphaproteobacteria</taxon>
        <taxon>Acetobacterales</taxon>
        <taxon>Acetobacteraceae</taxon>
        <taxon>Asaia</taxon>
    </lineage>
</organism>
<dbReference type="RefSeq" id="WP_252849714.1">
    <property type="nucleotide sequence ID" value="NZ_JAMXQU010000009.1"/>
</dbReference>
<dbReference type="InterPro" id="IPR031856">
    <property type="entry name" value="YdaS_toxin-like"/>
</dbReference>
<proteinExistence type="predicted"/>
<sequence length="66" mass="7189">MTPKELIALVGGPSALAKVLGVKHSTPILWKEIPPHHCPSIEANFGIPREKLRPDLFDRTHAGATQ</sequence>
<dbReference type="Proteomes" id="UP001523401">
    <property type="component" value="Unassembled WGS sequence"/>
</dbReference>
<dbReference type="InterPro" id="IPR010982">
    <property type="entry name" value="Lambda_DNA-bd_dom_sf"/>
</dbReference>
<evidence type="ECO:0000313" key="2">
    <source>
        <dbReference type="Proteomes" id="UP001523401"/>
    </source>
</evidence>
<gene>
    <name evidence="1" type="ORF">NF685_11490</name>
</gene>
<dbReference type="EMBL" id="JAMXQU010000009">
    <property type="protein sequence ID" value="MCO6160653.1"/>
    <property type="molecule type" value="Genomic_DNA"/>
</dbReference>
<protein>
    <submittedName>
        <fullName evidence="1">Helix-turn-helix domain-containing protein</fullName>
    </submittedName>
</protein>
<dbReference type="Pfam" id="PF15943">
    <property type="entry name" value="YdaS_toxin"/>
    <property type="match status" value="1"/>
</dbReference>